<reference evidence="1" key="1">
    <citation type="journal article" date="2015" name="Nature">
        <title>Complex archaea that bridge the gap between prokaryotes and eukaryotes.</title>
        <authorList>
            <person name="Spang A."/>
            <person name="Saw J.H."/>
            <person name="Jorgensen S.L."/>
            <person name="Zaremba-Niedzwiedzka K."/>
            <person name="Martijn J."/>
            <person name="Lind A.E."/>
            <person name="van Eijk R."/>
            <person name="Schleper C."/>
            <person name="Guy L."/>
            <person name="Ettema T.J."/>
        </authorList>
    </citation>
    <scope>NUCLEOTIDE SEQUENCE</scope>
</reference>
<dbReference type="AlphaFoldDB" id="A0A0F9FYH5"/>
<evidence type="ECO:0000313" key="1">
    <source>
        <dbReference type="EMBL" id="KKL91358.1"/>
    </source>
</evidence>
<name>A0A0F9FYH5_9ZZZZ</name>
<sequence length="123" mass="14089">MNQMGSRNTLKLGVTMGHLRILVDGNLEETLTILYKQNGRKVLSISRDPNSRLSNETDITQRVYTNDLNLVNYVTMKAKEIHPTPWYRKSRVEVKYQSNEMSGVEIALAKSEENRPRLSGEHA</sequence>
<dbReference type="EMBL" id="LAZR01019754">
    <property type="protein sequence ID" value="KKL91358.1"/>
    <property type="molecule type" value="Genomic_DNA"/>
</dbReference>
<proteinExistence type="predicted"/>
<comment type="caution">
    <text evidence="1">The sequence shown here is derived from an EMBL/GenBank/DDBJ whole genome shotgun (WGS) entry which is preliminary data.</text>
</comment>
<accession>A0A0F9FYH5</accession>
<gene>
    <name evidence="1" type="ORF">LCGC14_1895500</name>
</gene>
<organism evidence="1">
    <name type="scientific">marine sediment metagenome</name>
    <dbReference type="NCBI Taxonomy" id="412755"/>
    <lineage>
        <taxon>unclassified sequences</taxon>
        <taxon>metagenomes</taxon>
        <taxon>ecological metagenomes</taxon>
    </lineage>
</organism>
<protein>
    <submittedName>
        <fullName evidence="1">Uncharacterized protein</fullName>
    </submittedName>
</protein>